<dbReference type="UniPathway" id="UPA00232"/>
<keyword evidence="11" id="KW-1133">Transmembrane helix</keyword>
<dbReference type="Proteomes" id="UP000092461">
    <property type="component" value="Unassembled WGS sequence"/>
</dbReference>
<evidence type="ECO:0000256" key="3">
    <source>
        <dbReference type="ARBA" id="ARBA00022792"/>
    </source>
</evidence>
<accession>A0A1B0CRW3</accession>
<dbReference type="CDD" id="cd04491">
    <property type="entry name" value="SoSSB_OBF"/>
    <property type="match status" value="1"/>
</dbReference>
<comment type="catalytic activity">
    <reaction evidence="9">
        <text>a 4-hydroxy-3-methoxy-5-(all-trans-polyprenyl)benzoate + H(+) = a 2-methoxy-6-(all-trans-polyprenyl)phenol + CO2</text>
        <dbReference type="Rhea" id="RHEA:81179"/>
        <dbReference type="Rhea" id="RHEA-COMP:9551"/>
        <dbReference type="Rhea" id="RHEA-COMP:10931"/>
        <dbReference type="ChEBI" id="CHEBI:15378"/>
        <dbReference type="ChEBI" id="CHEBI:16526"/>
        <dbReference type="ChEBI" id="CHEBI:62731"/>
        <dbReference type="ChEBI" id="CHEBI:84443"/>
        <dbReference type="EC" id="4.1.1.130"/>
    </reaction>
</comment>
<dbReference type="GO" id="GO:0005694">
    <property type="term" value="C:chromosome"/>
    <property type="evidence" value="ECO:0007669"/>
    <property type="project" value="UniProtKB-ARBA"/>
</dbReference>
<keyword evidence="13" id="KW-0813">Transport</keyword>
<organism evidence="14 15">
    <name type="scientific">Lutzomyia longipalpis</name>
    <name type="common">Sand fly</name>
    <dbReference type="NCBI Taxonomy" id="7200"/>
    <lineage>
        <taxon>Eukaryota</taxon>
        <taxon>Metazoa</taxon>
        <taxon>Ecdysozoa</taxon>
        <taxon>Arthropoda</taxon>
        <taxon>Hexapoda</taxon>
        <taxon>Insecta</taxon>
        <taxon>Pterygota</taxon>
        <taxon>Neoptera</taxon>
        <taxon>Endopterygota</taxon>
        <taxon>Diptera</taxon>
        <taxon>Nematocera</taxon>
        <taxon>Psychodoidea</taxon>
        <taxon>Psychodidae</taxon>
        <taxon>Lutzomyia</taxon>
        <taxon>Lutzomyia</taxon>
    </lineage>
</organism>
<dbReference type="InterPro" id="IPR004853">
    <property type="entry name" value="Sugar_P_trans_dom"/>
</dbReference>
<dbReference type="AlphaFoldDB" id="A0A1B0CRW3"/>
<dbReference type="Pfam" id="PF03151">
    <property type="entry name" value="TPT"/>
    <property type="match status" value="1"/>
</dbReference>
<dbReference type="VEuPathDB" id="VectorBase:LLONM1_004719"/>
<dbReference type="InterPro" id="IPR012340">
    <property type="entry name" value="NA-bd_OB-fold"/>
</dbReference>
<reference evidence="14" key="3">
    <citation type="submission" date="2020-05" db="UniProtKB">
        <authorList>
            <consortium name="EnsemblMetazoa"/>
        </authorList>
    </citation>
    <scope>IDENTIFICATION</scope>
    <source>
        <strain evidence="14">Jacobina</strain>
    </source>
</reference>
<reference evidence="13" key="2">
    <citation type="journal article" date="2020" name="BMC">
        <title>Leishmania infection induces a limited differential gene expression in the sand fly midgut.</title>
        <authorList>
            <person name="Coutinho-Abreu I.V."/>
            <person name="Serafim T.D."/>
            <person name="Meneses C."/>
            <person name="Kamhawi S."/>
            <person name="Oliveira F."/>
            <person name="Valenzuela J.G."/>
        </authorList>
    </citation>
    <scope>NUCLEOTIDE SEQUENCE</scope>
    <source>
        <strain evidence="13">Jacobina</strain>
        <tissue evidence="13">Midgut</tissue>
    </source>
</reference>
<dbReference type="EnsemblMetazoa" id="LLOJ007611-RA">
    <property type="protein sequence ID" value="LLOJ007611-PA"/>
    <property type="gene ID" value="LLOJ007611"/>
</dbReference>
<evidence type="ECO:0000259" key="12">
    <source>
        <dbReference type="Pfam" id="PF03151"/>
    </source>
</evidence>
<dbReference type="GO" id="GO:0003677">
    <property type="term" value="F:DNA binding"/>
    <property type="evidence" value="ECO:0007669"/>
    <property type="project" value="UniProtKB-KW"/>
</dbReference>
<dbReference type="GO" id="GO:0120539">
    <property type="term" value="F:4-hydroxy-3-methoxy-5-polyprenylbenzoate decarboxylase activity"/>
    <property type="evidence" value="ECO:0007669"/>
    <property type="project" value="UniProtKB-EC"/>
</dbReference>
<dbReference type="FunFam" id="2.40.50.140:FF:000072">
    <property type="entry name" value="SOSS complex subunit B2"/>
    <property type="match status" value="1"/>
</dbReference>
<keyword evidence="1 9" id="KW-0831">Ubiquinone biosynthesis</keyword>
<dbReference type="VEuPathDB" id="VectorBase:LLONM1_011917"/>
<evidence type="ECO:0000256" key="8">
    <source>
        <dbReference type="ARBA" id="ARBA00023239"/>
    </source>
</evidence>
<dbReference type="GO" id="GO:0008270">
    <property type="term" value="F:zinc ion binding"/>
    <property type="evidence" value="ECO:0007669"/>
    <property type="project" value="UniProtKB-UniRule"/>
</dbReference>
<evidence type="ECO:0000256" key="11">
    <source>
        <dbReference type="SAM" id="Phobius"/>
    </source>
</evidence>
<feature type="transmembrane region" description="Helical" evidence="11">
    <location>
        <begin position="250"/>
        <end position="268"/>
    </location>
</feature>
<keyword evidence="4 9" id="KW-0862">Zinc</keyword>
<evidence type="ECO:0000256" key="1">
    <source>
        <dbReference type="ARBA" id="ARBA00022688"/>
    </source>
</evidence>
<comment type="subcellular location">
    <subcellularLocation>
        <location evidence="9">Mitochondrion inner membrane</location>
        <topology evidence="9">Peripheral membrane protein</topology>
        <orientation evidence="9">Matrix side</orientation>
    </subcellularLocation>
</comment>
<evidence type="ECO:0000256" key="6">
    <source>
        <dbReference type="ARBA" id="ARBA00023128"/>
    </source>
</evidence>
<dbReference type="EMBL" id="AJWK01025353">
    <property type="status" value="NOT_ANNOTATED_CDS"/>
    <property type="molecule type" value="Genomic_DNA"/>
</dbReference>
<feature type="binding site" evidence="9">
    <location>
        <position position="702"/>
    </location>
    <ligand>
        <name>Zn(2+)</name>
        <dbReference type="ChEBI" id="CHEBI:29105"/>
    </ligand>
</feature>
<evidence type="ECO:0000256" key="7">
    <source>
        <dbReference type="ARBA" id="ARBA00023136"/>
    </source>
</evidence>
<feature type="compositionally biased region" description="Polar residues" evidence="10">
    <location>
        <begin position="126"/>
        <end position="144"/>
    </location>
</feature>
<name>A0A1B0CRW3_LUTLO</name>
<evidence type="ECO:0000256" key="5">
    <source>
        <dbReference type="ARBA" id="ARBA00023125"/>
    </source>
</evidence>
<keyword evidence="15" id="KW-1185">Reference proteome</keyword>
<evidence type="ECO:0000256" key="10">
    <source>
        <dbReference type="SAM" id="MobiDB-lite"/>
    </source>
</evidence>
<feature type="transmembrane region" description="Helical" evidence="11">
    <location>
        <begin position="461"/>
        <end position="481"/>
    </location>
</feature>
<keyword evidence="6 9" id="KW-0496">Mitochondrion</keyword>
<feature type="transmembrane region" description="Helical" evidence="11">
    <location>
        <begin position="487"/>
        <end position="508"/>
    </location>
</feature>
<keyword evidence="7 9" id="KW-0472">Membrane</keyword>
<keyword evidence="3 9" id="KW-0999">Mitochondrion inner membrane</keyword>
<dbReference type="VEuPathDB" id="VectorBase:LLOJ007611"/>
<keyword evidence="11" id="KW-0812">Transmembrane</keyword>
<dbReference type="InterPro" id="IPR007715">
    <property type="entry name" value="Coq4"/>
</dbReference>
<dbReference type="EMBL" id="AJWK01025355">
    <property type="status" value="NOT_ANNOTATED_CDS"/>
    <property type="molecule type" value="Genomic_DNA"/>
</dbReference>
<dbReference type="EC" id="4.1.1.130" evidence="9"/>
<feature type="transmembrane region" description="Helical" evidence="11">
    <location>
        <begin position="288"/>
        <end position="316"/>
    </location>
</feature>
<feature type="transmembrane region" description="Helical" evidence="11">
    <location>
        <begin position="221"/>
        <end position="238"/>
    </location>
</feature>
<dbReference type="InterPro" id="IPR027540">
    <property type="entry name" value="Coq4_euk"/>
</dbReference>
<feature type="transmembrane region" description="Helical" evidence="11">
    <location>
        <begin position="437"/>
        <end position="454"/>
    </location>
</feature>
<dbReference type="GO" id="GO:0031314">
    <property type="term" value="C:extrinsic component of mitochondrial inner membrane"/>
    <property type="evidence" value="ECO:0007669"/>
    <property type="project" value="UniProtKB-UniRule"/>
</dbReference>
<evidence type="ECO:0000313" key="14">
    <source>
        <dbReference type="EnsemblMetazoa" id="LLOJ007611-PA"/>
    </source>
</evidence>
<comment type="pathway">
    <text evidence="9">Cofactor biosynthesis; ubiquinone biosynthesis.</text>
</comment>
<comment type="function">
    <text evidence="9">Lyase that catalyzes the C1-decarboxylation of 4-hydroxy-3-methoxy-5-(all-trans-polyprenyl)benzoic acid into 2-methoxy-6-(all-trans-polyprenyl)phenol during ubiquinone biosynthesis.</text>
</comment>
<dbReference type="EMBL" id="GITU01009894">
    <property type="protein sequence ID" value="MBC1178597.1"/>
    <property type="molecule type" value="Transcribed_RNA"/>
</dbReference>
<feature type="domain" description="Sugar phosphate transporter" evidence="12">
    <location>
        <begin position="229"/>
        <end position="505"/>
    </location>
</feature>
<feature type="region of interest" description="Disordered" evidence="10">
    <location>
        <begin position="126"/>
        <end position="194"/>
    </location>
</feature>
<dbReference type="Pfam" id="PF05019">
    <property type="entry name" value="Coq4"/>
    <property type="match status" value="1"/>
</dbReference>
<evidence type="ECO:0000256" key="9">
    <source>
        <dbReference type="HAMAP-Rule" id="MF_03111"/>
    </source>
</evidence>
<feature type="binding site" evidence="9">
    <location>
        <position position="686"/>
    </location>
    <ligand>
        <name>Zn(2+)</name>
        <dbReference type="ChEBI" id="CHEBI:29105"/>
    </ligand>
</feature>
<evidence type="ECO:0000313" key="15">
    <source>
        <dbReference type="Proteomes" id="UP000092461"/>
    </source>
</evidence>
<feature type="transmembrane region" description="Helical" evidence="11">
    <location>
        <begin position="395"/>
        <end position="417"/>
    </location>
</feature>
<dbReference type="Gene3D" id="2.40.50.140">
    <property type="entry name" value="Nucleic acid-binding proteins"/>
    <property type="match status" value="1"/>
</dbReference>
<feature type="compositionally biased region" description="Low complexity" evidence="10">
    <location>
        <begin position="145"/>
        <end position="175"/>
    </location>
</feature>
<dbReference type="PANTHER" id="PTHR12922:SF7">
    <property type="entry name" value="UBIQUINONE BIOSYNTHESIS PROTEIN COQ4 HOMOLOG, MITOCHONDRIAL"/>
    <property type="match status" value="1"/>
</dbReference>
<evidence type="ECO:0000313" key="13">
    <source>
        <dbReference type="EMBL" id="MBC1178597.1"/>
    </source>
</evidence>
<dbReference type="EMBL" id="AJWK01025354">
    <property type="status" value="NOT_ANNOTATED_CDS"/>
    <property type="molecule type" value="Genomic_DNA"/>
</dbReference>
<dbReference type="SUPFAM" id="SSF50249">
    <property type="entry name" value="Nucleic acid-binding proteins"/>
    <property type="match status" value="1"/>
</dbReference>
<sequence>MFTTDCTPIKDIRPGLKNINVVFIVLEVGAATVTKENREVRTFKIADPTGCINLSIWDEPGKLLIPGDIVRLTKGYASVWRQCLTLYSGKNGDIHKIGDFCLTFNEQLNMSEPNPNLAVIQPQMVNNGANLGPSSNNGTQNAPRTTQANQSTSQATGSVAGSSAGSSGSASKATTRLSSETKSTKIRTGRSSGGRGELVKMIPLLGEDDLANSGTLYFKKVGSAVFYGVASLMITVVNKSVLTSYHFPSFLVLSLGQMLAGIAVLYVAKKCRIVTFPDMTRDTPRKLFPLPLLYMGNMIFGLGGTQALSLPMFAALRRFSILMTMLLELKVLGIKPSIPVQVSVYAMIGGALLAASDDLSFNMEGYTFIMITNALTAANGVYVKKKLESVDMGKYGLMYYNSLYMILPALIITWAVGDLEKSFAFPMWTDMLFTTQFLLSCLMGFILSYSTILCTQYNSALTTTIVGCLKNISVTYLGMFVGGDYVFSWLNCIGINISVLASLLYTYVTFRPKETPRKILPEKIESVQIFRRTPAWGILKQLQGCRRLSVDAGKPFEEEFYMNKIPVTEIQKKVLSIGSSVASLLDPRRHDMIACLGETTGEVALGRIHKEMKSCEEGLQILDDRPRINSRTINLEALGKLPVDSFGYHYWKFLCDNKVTPDSRMEVRFLEDAHLAYVMTRYRECHDLIHTVLGMPTNMLGEVAVKWVEALNTDLPMCWGGAIFGAARLRPKQRKMYVSHYLPWALSVGKSAKPLMLVYWEKRWEQKIDDLRNELNIKVIEIEEKPGKP</sequence>
<reference evidence="15" key="1">
    <citation type="submission" date="2012-05" db="EMBL/GenBank/DDBJ databases">
        <title>Whole Genome Assembly of Lutzomyia longipalpis.</title>
        <authorList>
            <person name="Richards S."/>
            <person name="Qu C."/>
            <person name="Dillon R."/>
            <person name="Worley K."/>
            <person name="Scherer S."/>
            <person name="Batterton M."/>
            <person name="Taylor A."/>
            <person name="Hawes A."/>
            <person name="Hernandez B."/>
            <person name="Kovar C."/>
            <person name="Mandapat C."/>
            <person name="Pham C."/>
            <person name="Qu C."/>
            <person name="Jing C."/>
            <person name="Bess C."/>
            <person name="Bandaranaike D."/>
            <person name="Ngo D."/>
            <person name="Ongeri F."/>
            <person name="Arias F."/>
            <person name="Lara F."/>
            <person name="Weissenberger G."/>
            <person name="Kamau G."/>
            <person name="Han H."/>
            <person name="Shen H."/>
            <person name="Dinh H."/>
            <person name="Khalil I."/>
            <person name="Jones J."/>
            <person name="Shafer J."/>
            <person name="Jayaseelan J."/>
            <person name="Quiroz J."/>
            <person name="Blankenburg K."/>
            <person name="Nguyen L."/>
            <person name="Jackson L."/>
            <person name="Francisco L."/>
            <person name="Tang L.-Y."/>
            <person name="Pu L.-L."/>
            <person name="Perales L."/>
            <person name="Lorensuhewa L."/>
            <person name="Munidasa M."/>
            <person name="Coyle M."/>
            <person name="Taylor M."/>
            <person name="Puazo M."/>
            <person name="Firestine M."/>
            <person name="Scheel M."/>
            <person name="Javaid M."/>
            <person name="Wang M."/>
            <person name="Li M."/>
            <person name="Tabassum N."/>
            <person name="Saada N."/>
            <person name="Osuji N."/>
            <person name="Aqrawi P."/>
            <person name="Fu Q."/>
            <person name="Thornton R."/>
            <person name="Raj R."/>
            <person name="Goodspeed R."/>
            <person name="Mata R."/>
            <person name="Najjar R."/>
            <person name="Gubbala S."/>
            <person name="Lee S."/>
            <person name="Denson S."/>
            <person name="Patil S."/>
            <person name="Macmil S."/>
            <person name="Qi S."/>
            <person name="Matskevitch T."/>
            <person name="Palculict T."/>
            <person name="Mathew T."/>
            <person name="Vee V."/>
            <person name="Velamala V."/>
            <person name="Korchina V."/>
            <person name="Cai W."/>
            <person name="Liu W."/>
            <person name="Dai W."/>
            <person name="Zou X."/>
            <person name="Zhu Y."/>
            <person name="Zhang Y."/>
            <person name="Wu Y.-Q."/>
            <person name="Xin Y."/>
            <person name="Nazarath L."/>
            <person name="Kovar C."/>
            <person name="Han Y."/>
            <person name="Muzny D."/>
            <person name="Gibbs R."/>
        </authorList>
    </citation>
    <scope>NUCLEOTIDE SEQUENCE [LARGE SCALE GENOMIC DNA]</scope>
    <source>
        <strain evidence="15">Jacobina</strain>
    </source>
</reference>
<dbReference type="HAMAP" id="MF_03111">
    <property type="entry name" value="Coq4"/>
    <property type="match status" value="1"/>
</dbReference>
<feature type="binding site" evidence="9">
    <location>
        <position position="687"/>
    </location>
    <ligand>
        <name>Zn(2+)</name>
        <dbReference type="ChEBI" id="CHEBI:29105"/>
    </ligand>
</feature>
<feature type="binding site" evidence="9">
    <location>
        <position position="690"/>
    </location>
    <ligand>
        <name>Zn(2+)</name>
        <dbReference type="ChEBI" id="CHEBI:29105"/>
    </ligand>
</feature>
<feature type="transmembrane region" description="Helical" evidence="11">
    <location>
        <begin position="366"/>
        <end position="383"/>
    </location>
</feature>
<comment type="cofactor">
    <cofactor evidence="9">
        <name>Zn(2+)</name>
        <dbReference type="ChEBI" id="CHEBI:29105"/>
    </cofactor>
</comment>
<protein>
    <recommendedName>
        <fullName evidence="9">Ubiquinone biosynthesis protein COQ4 homolog, mitochondrial</fullName>
    </recommendedName>
    <alternativeName>
        <fullName evidence="9">4-hydroxy-3-methoxy-5-polyprenylbenzoate decarboxylase</fullName>
        <ecNumber evidence="9">4.1.1.130</ecNumber>
    </alternativeName>
    <alternativeName>
        <fullName evidence="9">Coenzyme Q biosynthesis protein 4 homolog</fullName>
    </alternativeName>
</protein>
<keyword evidence="2 9" id="KW-0479">Metal-binding</keyword>
<comment type="similarity">
    <text evidence="9">Belongs to the COQ4 family.</text>
</comment>
<evidence type="ECO:0000256" key="4">
    <source>
        <dbReference type="ARBA" id="ARBA00022833"/>
    </source>
</evidence>
<keyword evidence="13" id="KW-0762">Sugar transport</keyword>
<keyword evidence="8 9" id="KW-0456">Lyase</keyword>
<evidence type="ECO:0000256" key="2">
    <source>
        <dbReference type="ARBA" id="ARBA00022723"/>
    </source>
</evidence>
<keyword evidence="5" id="KW-0238">DNA-binding</keyword>
<proteinExistence type="inferred from homology"/>
<dbReference type="PANTHER" id="PTHR12922">
    <property type="entry name" value="UBIQUINONE BIOSYNTHESIS PROTEIN"/>
    <property type="match status" value="1"/>
</dbReference>
<comment type="subunit">
    <text evidence="9">Component of a multi-subunit COQ enzyme complex.</text>
</comment>